<dbReference type="InterPro" id="IPR002299">
    <property type="entry name" value="Porin_Neis"/>
</dbReference>
<keyword evidence="5" id="KW-0812">Transmembrane</keyword>
<keyword evidence="10" id="KW-0998">Cell outer membrane</keyword>
<keyword evidence="3" id="KW-0813">Transport</keyword>
<evidence type="ECO:0000256" key="3">
    <source>
        <dbReference type="ARBA" id="ARBA00022448"/>
    </source>
</evidence>
<dbReference type="Proteomes" id="UP000242999">
    <property type="component" value="Unassembled WGS sequence"/>
</dbReference>
<organism evidence="13 14">
    <name type="scientific">Allopseudospirillum japonicum</name>
    <dbReference type="NCBI Taxonomy" id="64971"/>
    <lineage>
        <taxon>Bacteria</taxon>
        <taxon>Pseudomonadati</taxon>
        <taxon>Pseudomonadota</taxon>
        <taxon>Gammaproteobacteria</taxon>
        <taxon>Oceanospirillales</taxon>
        <taxon>Oceanospirillaceae</taxon>
        <taxon>Allopseudospirillum</taxon>
    </lineage>
</organism>
<sequence>MKKTLLATAIAGVMAATSAQAATIVKNETTKMDLYGNIQLVYSNTDPEVGESKSELADNGSTLGVKGEHSFGNGLTGFFKAEFEFDADEQKDNESKNGLEDGDQAYIGVKGAFGKVQVGSFDTIYNNAIQDGVDPSEVEAPSGAMNTREGDTIAYFSPSFNGLQVQLAAQVKGDGEDFGSADERATEDGTAVEAVVKYEMGGMYVAAGYDNNENRDKENTYGLAAGYTMGALGLNAKFERHEAPNGADDTDYMALGAMYNYGAGSMYGTFQQVDQGNTDFNEILLGANYNLGENFYVYVEYFDQEDDHDTTSLGAVYSF</sequence>
<dbReference type="GO" id="GO:0034220">
    <property type="term" value="P:monoatomic ion transmembrane transport"/>
    <property type="evidence" value="ECO:0007669"/>
    <property type="project" value="InterPro"/>
</dbReference>
<evidence type="ECO:0000256" key="5">
    <source>
        <dbReference type="ARBA" id="ARBA00022692"/>
    </source>
</evidence>
<dbReference type="PRINTS" id="PR00182">
    <property type="entry name" value="ECOLNEIPORIN"/>
</dbReference>
<feature type="domain" description="Porin" evidence="12">
    <location>
        <begin position="8"/>
        <end position="307"/>
    </location>
</feature>
<evidence type="ECO:0000256" key="6">
    <source>
        <dbReference type="ARBA" id="ARBA00022729"/>
    </source>
</evidence>
<dbReference type="InterPro" id="IPR023614">
    <property type="entry name" value="Porin_dom_sf"/>
</dbReference>
<dbReference type="InterPro" id="IPR001702">
    <property type="entry name" value="Porin_Gram-ve"/>
</dbReference>
<evidence type="ECO:0000313" key="14">
    <source>
        <dbReference type="Proteomes" id="UP000242999"/>
    </source>
</evidence>
<dbReference type="GO" id="GO:0046930">
    <property type="term" value="C:pore complex"/>
    <property type="evidence" value="ECO:0007669"/>
    <property type="project" value="UniProtKB-KW"/>
</dbReference>
<gene>
    <name evidence="13" type="ORF">SAMN05421831_10237</name>
</gene>
<evidence type="ECO:0000256" key="8">
    <source>
        <dbReference type="ARBA" id="ARBA00023114"/>
    </source>
</evidence>
<dbReference type="SUPFAM" id="SSF56935">
    <property type="entry name" value="Porins"/>
    <property type="match status" value="1"/>
</dbReference>
<feature type="chain" id="PRO_5017485978" evidence="11">
    <location>
        <begin position="22"/>
        <end position="319"/>
    </location>
</feature>
<evidence type="ECO:0000256" key="11">
    <source>
        <dbReference type="SAM" id="SignalP"/>
    </source>
</evidence>
<feature type="signal peptide" evidence="11">
    <location>
        <begin position="1"/>
        <end position="21"/>
    </location>
</feature>
<dbReference type="PRINTS" id="PR00184">
    <property type="entry name" value="NEISSPPORIN"/>
</dbReference>
<dbReference type="Gene3D" id="2.40.160.10">
    <property type="entry name" value="Porin"/>
    <property type="match status" value="1"/>
</dbReference>
<dbReference type="STRING" id="64971.SAMN05421831_10237"/>
<evidence type="ECO:0000256" key="1">
    <source>
        <dbReference type="ARBA" id="ARBA00004571"/>
    </source>
</evidence>
<dbReference type="InterPro" id="IPR033900">
    <property type="entry name" value="Gram_neg_porin_domain"/>
</dbReference>
<dbReference type="GO" id="GO:0009279">
    <property type="term" value="C:cell outer membrane"/>
    <property type="evidence" value="ECO:0007669"/>
    <property type="project" value="UniProtKB-SubCell"/>
</dbReference>
<dbReference type="GO" id="GO:0015288">
    <property type="term" value="F:porin activity"/>
    <property type="evidence" value="ECO:0007669"/>
    <property type="project" value="UniProtKB-KW"/>
</dbReference>
<evidence type="ECO:0000256" key="4">
    <source>
        <dbReference type="ARBA" id="ARBA00022452"/>
    </source>
</evidence>
<dbReference type="PANTHER" id="PTHR34501">
    <property type="entry name" value="PROTEIN YDDL-RELATED"/>
    <property type="match status" value="1"/>
</dbReference>
<reference evidence="14" key="1">
    <citation type="submission" date="2016-10" db="EMBL/GenBank/DDBJ databases">
        <authorList>
            <person name="Varghese N."/>
            <person name="Submissions S."/>
        </authorList>
    </citation>
    <scope>NUCLEOTIDE SEQUENCE [LARGE SCALE GENOMIC DNA]</scope>
    <source>
        <strain evidence="14">DSM 7165</strain>
    </source>
</reference>
<dbReference type="RefSeq" id="WP_177166752.1">
    <property type="nucleotide sequence ID" value="NZ_FNYH01000002.1"/>
</dbReference>
<dbReference type="AlphaFoldDB" id="A0A1H6QS81"/>
<keyword evidence="4" id="KW-1134">Transmembrane beta strand</keyword>
<evidence type="ECO:0000256" key="7">
    <source>
        <dbReference type="ARBA" id="ARBA00023065"/>
    </source>
</evidence>
<protein>
    <submittedName>
        <fullName evidence="13">Outer membrane protein (Porin)</fullName>
    </submittedName>
</protein>
<evidence type="ECO:0000259" key="12">
    <source>
        <dbReference type="Pfam" id="PF13609"/>
    </source>
</evidence>
<dbReference type="PANTHER" id="PTHR34501:SF9">
    <property type="entry name" value="MAJOR OUTER MEMBRANE PROTEIN P.IA"/>
    <property type="match status" value="1"/>
</dbReference>
<proteinExistence type="predicted"/>
<evidence type="ECO:0000313" key="13">
    <source>
        <dbReference type="EMBL" id="SEI44896.1"/>
    </source>
</evidence>
<keyword evidence="8" id="KW-0626">Porin</keyword>
<name>A0A1H6QS81_9GAMM</name>
<comment type="subcellular location">
    <subcellularLocation>
        <location evidence="1">Cell outer membrane</location>
        <topology evidence="1">Multi-pass membrane protein</topology>
    </subcellularLocation>
</comment>
<dbReference type="CDD" id="cd00342">
    <property type="entry name" value="gram_neg_porins"/>
    <property type="match status" value="1"/>
</dbReference>
<keyword evidence="7" id="KW-0406">Ion transport</keyword>
<dbReference type="InterPro" id="IPR050298">
    <property type="entry name" value="Gram-neg_bact_OMP"/>
</dbReference>
<evidence type="ECO:0000256" key="10">
    <source>
        <dbReference type="ARBA" id="ARBA00023237"/>
    </source>
</evidence>
<evidence type="ECO:0000256" key="9">
    <source>
        <dbReference type="ARBA" id="ARBA00023136"/>
    </source>
</evidence>
<dbReference type="EMBL" id="FNYH01000002">
    <property type="protein sequence ID" value="SEI44896.1"/>
    <property type="molecule type" value="Genomic_DNA"/>
</dbReference>
<keyword evidence="6 11" id="KW-0732">Signal</keyword>
<keyword evidence="14" id="KW-1185">Reference proteome</keyword>
<evidence type="ECO:0000256" key="2">
    <source>
        <dbReference type="ARBA" id="ARBA00011233"/>
    </source>
</evidence>
<keyword evidence="9" id="KW-0472">Membrane</keyword>
<dbReference type="Pfam" id="PF13609">
    <property type="entry name" value="Porin_4"/>
    <property type="match status" value="1"/>
</dbReference>
<accession>A0A1H6QS81</accession>
<comment type="subunit">
    <text evidence="2">Homotrimer.</text>
</comment>